<reference evidence="2" key="1">
    <citation type="submission" date="2022-07" db="EMBL/GenBank/DDBJ databases">
        <title>Genome Sequence of Agrocybe chaxingu.</title>
        <authorList>
            <person name="Buettner E."/>
        </authorList>
    </citation>
    <scope>NUCLEOTIDE SEQUENCE</scope>
    <source>
        <strain evidence="2">MP-N11</strain>
    </source>
</reference>
<dbReference type="AlphaFoldDB" id="A0A9W8JRG6"/>
<accession>A0A9W8JRG6</accession>
<organism evidence="2 3">
    <name type="scientific">Agrocybe chaxingu</name>
    <dbReference type="NCBI Taxonomy" id="84603"/>
    <lineage>
        <taxon>Eukaryota</taxon>
        <taxon>Fungi</taxon>
        <taxon>Dikarya</taxon>
        <taxon>Basidiomycota</taxon>
        <taxon>Agaricomycotina</taxon>
        <taxon>Agaricomycetes</taxon>
        <taxon>Agaricomycetidae</taxon>
        <taxon>Agaricales</taxon>
        <taxon>Agaricineae</taxon>
        <taxon>Strophariaceae</taxon>
        <taxon>Agrocybe</taxon>
    </lineage>
</organism>
<keyword evidence="3" id="KW-1185">Reference proteome</keyword>
<protein>
    <submittedName>
        <fullName evidence="2">Uncharacterized protein</fullName>
    </submittedName>
</protein>
<gene>
    <name evidence="2" type="ORF">NLJ89_g10067</name>
</gene>
<evidence type="ECO:0000313" key="2">
    <source>
        <dbReference type="EMBL" id="KAJ3499740.1"/>
    </source>
</evidence>
<dbReference type="Proteomes" id="UP001148786">
    <property type="component" value="Unassembled WGS sequence"/>
</dbReference>
<evidence type="ECO:0000256" key="1">
    <source>
        <dbReference type="SAM" id="MobiDB-lite"/>
    </source>
</evidence>
<name>A0A9W8JRG6_9AGAR</name>
<proteinExistence type="predicted"/>
<sequence>MHACKYVHTLLGCRPALFEFVCEFEDEECRRFVEDRELGDAVWQYECFRRARFNWPDEIADPYEDDPTNASTFSFALPSPTTLTPPSSNGLSPEASLGLKGSHSSSGSSGSSIRSTSPLARVEGPAAWQADQVPLRWEE</sequence>
<feature type="region of interest" description="Disordered" evidence="1">
    <location>
        <begin position="63"/>
        <end position="139"/>
    </location>
</feature>
<evidence type="ECO:0000313" key="3">
    <source>
        <dbReference type="Proteomes" id="UP001148786"/>
    </source>
</evidence>
<comment type="caution">
    <text evidence="2">The sequence shown here is derived from an EMBL/GenBank/DDBJ whole genome shotgun (WGS) entry which is preliminary data.</text>
</comment>
<dbReference type="EMBL" id="JANKHO010001726">
    <property type="protein sequence ID" value="KAJ3499740.1"/>
    <property type="molecule type" value="Genomic_DNA"/>
</dbReference>
<dbReference type="OrthoDB" id="2013972at2759"/>
<feature type="compositionally biased region" description="Low complexity" evidence="1">
    <location>
        <begin position="77"/>
        <end position="119"/>
    </location>
</feature>